<proteinExistence type="predicted"/>
<dbReference type="InterPro" id="IPR001878">
    <property type="entry name" value="Znf_CCHC"/>
</dbReference>
<evidence type="ECO:0000313" key="6">
    <source>
        <dbReference type="Proteomes" id="UP000615446"/>
    </source>
</evidence>
<evidence type="ECO:0000313" key="5">
    <source>
        <dbReference type="EMBL" id="GET03007.1"/>
    </source>
</evidence>
<dbReference type="Proteomes" id="UP000615446">
    <property type="component" value="Unassembled WGS sequence"/>
</dbReference>
<accession>A0A8H3MFJ2</accession>
<protein>
    <recommendedName>
        <fullName evidence="4">CCHC-type domain-containing protein</fullName>
    </recommendedName>
</protein>
<feature type="region of interest" description="Disordered" evidence="3">
    <location>
        <begin position="194"/>
        <end position="218"/>
    </location>
</feature>
<keyword evidence="1" id="KW-0479">Metal-binding</keyword>
<dbReference type="GO" id="GO:0008270">
    <property type="term" value="F:zinc ion binding"/>
    <property type="evidence" value="ECO:0007669"/>
    <property type="project" value="UniProtKB-KW"/>
</dbReference>
<reference evidence="5" key="1">
    <citation type="submission" date="2019-10" db="EMBL/GenBank/DDBJ databases">
        <title>Conservation and host-specific expression of non-tandemly repeated heterogenous ribosome RNA gene in arbuscular mycorrhizal fungi.</title>
        <authorList>
            <person name="Maeda T."/>
            <person name="Kobayashi Y."/>
            <person name="Nakagawa T."/>
            <person name="Ezawa T."/>
            <person name="Yamaguchi K."/>
            <person name="Bino T."/>
            <person name="Nishimoto Y."/>
            <person name="Shigenobu S."/>
            <person name="Kawaguchi M."/>
        </authorList>
    </citation>
    <scope>NUCLEOTIDE SEQUENCE</scope>
    <source>
        <strain evidence="5">HR1</strain>
    </source>
</reference>
<dbReference type="AlphaFoldDB" id="A0A8H3MFJ2"/>
<evidence type="ECO:0000259" key="4">
    <source>
        <dbReference type="PROSITE" id="PS50158"/>
    </source>
</evidence>
<evidence type="ECO:0000256" key="1">
    <source>
        <dbReference type="PROSITE-ProRule" id="PRU00047"/>
    </source>
</evidence>
<organism evidence="5 6">
    <name type="scientific">Rhizophagus clarus</name>
    <dbReference type="NCBI Taxonomy" id="94130"/>
    <lineage>
        <taxon>Eukaryota</taxon>
        <taxon>Fungi</taxon>
        <taxon>Fungi incertae sedis</taxon>
        <taxon>Mucoromycota</taxon>
        <taxon>Glomeromycotina</taxon>
        <taxon>Glomeromycetes</taxon>
        <taxon>Glomerales</taxon>
        <taxon>Glomeraceae</taxon>
        <taxon>Rhizophagus</taxon>
    </lineage>
</organism>
<keyword evidence="1" id="KW-0862">Zinc</keyword>
<keyword evidence="2" id="KW-0175">Coiled coil</keyword>
<feature type="compositionally biased region" description="Acidic residues" evidence="3">
    <location>
        <begin position="204"/>
        <end position="213"/>
    </location>
</feature>
<sequence length="443" mass="49989">MWLERGQNLSGRISEESNQFANQALPSINPVSYSLPQVTPVSQQAFNKDDMQKAIQDALAQQKTENQTLIKKITELESQMAKQTHIPTPQTVEPIEPVRQLRGYISQKEMDHDYPVKPFQRPRPHRSNVFARIDRVEEGINETRDAVNQLTNQFQKLDIRKCDTCGETGHSKSSCPKQIARSNFNQGYFKPLTPINFQNTPPDSDNDGDGYDEENNRCQPETYDELLPKLSPAMRKMCLSRKALEEKSKKDEWFSSLQYLNANINDLLISNSFLDSASEFCSLGWFTDVPISIRDKDGKIVTATGNFTRIYNGEPEPILCLTYIIPTFSKAPVVKDLLKEEQDQASANSSNLTGDKDLKKSVIQSNLEIIGYYNKLVLLYKSKTSSEDSVGEIESEARTALILDFLPSVFFALLSEITSSSEALILVSCILFSSIVKAELNLF</sequence>
<dbReference type="GO" id="GO:0003676">
    <property type="term" value="F:nucleic acid binding"/>
    <property type="evidence" value="ECO:0007669"/>
    <property type="project" value="InterPro"/>
</dbReference>
<comment type="caution">
    <text evidence="5">The sequence shown here is derived from an EMBL/GenBank/DDBJ whole genome shotgun (WGS) entry which is preliminary data.</text>
</comment>
<feature type="domain" description="CCHC-type" evidence="4">
    <location>
        <begin position="160"/>
        <end position="177"/>
    </location>
</feature>
<keyword evidence="1" id="KW-0863">Zinc-finger</keyword>
<feature type="coiled-coil region" evidence="2">
    <location>
        <begin position="133"/>
        <end position="160"/>
    </location>
</feature>
<dbReference type="EMBL" id="BLAL01000319">
    <property type="protein sequence ID" value="GET03007.1"/>
    <property type="molecule type" value="Genomic_DNA"/>
</dbReference>
<name>A0A8H3MFJ2_9GLOM</name>
<evidence type="ECO:0000256" key="2">
    <source>
        <dbReference type="SAM" id="Coils"/>
    </source>
</evidence>
<dbReference type="PROSITE" id="PS50158">
    <property type="entry name" value="ZF_CCHC"/>
    <property type="match status" value="1"/>
</dbReference>
<gene>
    <name evidence="5" type="ORF">RCL2_002935700</name>
</gene>
<evidence type="ECO:0000256" key="3">
    <source>
        <dbReference type="SAM" id="MobiDB-lite"/>
    </source>
</evidence>